<dbReference type="EMBL" id="LN679100">
    <property type="protein sequence ID" value="CEL52333.1"/>
    <property type="molecule type" value="Genomic_DNA"/>
</dbReference>
<reference evidence="2 3" key="1">
    <citation type="submission" date="2014-11" db="EMBL/GenBank/DDBJ databases">
        <authorList>
            <person name="Wibberg Daniel"/>
        </authorList>
    </citation>
    <scope>NUCLEOTIDE SEQUENCE [LARGE SCALE GENOMIC DNA]</scope>
    <source>
        <strain evidence="2">Rhizoctonia solani AG1-IB 7/3/14</strain>
    </source>
</reference>
<dbReference type="AlphaFoldDB" id="A0A0B7F7Z0"/>
<accession>A0A0B7F7Z0</accession>
<evidence type="ECO:0000256" key="1">
    <source>
        <dbReference type="SAM" id="MobiDB-lite"/>
    </source>
</evidence>
<dbReference type="Proteomes" id="UP000059188">
    <property type="component" value="Unassembled WGS sequence"/>
</dbReference>
<protein>
    <submittedName>
        <fullName evidence="2">Uncharacterized protein</fullName>
    </submittedName>
</protein>
<name>A0A0B7F7Z0_THACB</name>
<feature type="compositionally biased region" description="Polar residues" evidence="1">
    <location>
        <begin position="43"/>
        <end position="58"/>
    </location>
</feature>
<evidence type="ECO:0000313" key="3">
    <source>
        <dbReference type="Proteomes" id="UP000059188"/>
    </source>
</evidence>
<gene>
    <name evidence="2" type="ORF">RSOLAG1IB_00873</name>
</gene>
<organism evidence="2 3">
    <name type="scientific">Thanatephorus cucumeris (strain AG1-IB / isolate 7/3/14)</name>
    <name type="common">Lettuce bottom rot fungus</name>
    <name type="synonym">Rhizoctonia solani</name>
    <dbReference type="NCBI Taxonomy" id="1108050"/>
    <lineage>
        <taxon>Eukaryota</taxon>
        <taxon>Fungi</taxon>
        <taxon>Dikarya</taxon>
        <taxon>Basidiomycota</taxon>
        <taxon>Agaricomycotina</taxon>
        <taxon>Agaricomycetes</taxon>
        <taxon>Cantharellales</taxon>
        <taxon>Ceratobasidiaceae</taxon>
        <taxon>Rhizoctonia</taxon>
        <taxon>Rhizoctonia solani AG-1</taxon>
    </lineage>
</organism>
<feature type="region of interest" description="Disordered" evidence="1">
    <location>
        <begin position="40"/>
        <end position="72"/>
    </location>
</feature>
<keyword evidence="3" id="KW-1185">Reference proteome</keyword>
<proteinExistence type="predicted"/>
<evidence type="ECO:0000313" key="2">
    <source>
        <dbReference type="EMBL" id="CEL52333.1"/>
    </source>
</evidence>
<sequence>MWPVGGRAADTHRIVQHNVWSPITAPISIRIALSIAFEEPQRRPTSQGASSITNTQRPSLVHGSSPESQAPDSGPLIVPFSVIVRISQIVPALPFVRELDWRAKHVGSTRLTQANLVIQFDSSDSKSPRASVVNLIVSHFNA</sequence>